<proteinExistence type="predicted"/>
<sequence>MAKHDAADDLENAAGAGVQALIERLKSEGVAAGQSEGDAILAKAREKAETIVEEARQKADSLLADARAEAAREKAATEDGLKVAARDLVLSLRNELGDRIQQEAGRLVATTLADQEFLKNLILAMAANAKDNASVSDAEPMEIVLPEKVVTFEELKQSPEAVEPGTLTHFVIALAGEALRQGVTFSTAPGFDGIKVKLTDRDVSIDLTEEAIATLLKRHLQPRLRAVMEGVLR</sequence>
<gene>
    <name evidence="2" type="ORF">LAL4801_02595</name>
</gene>
<evidence type="ECO:0000313" key="3">
    <source>
        <dbReference type="Proteomes" id="UP000048926"/>
    </source>
</evidence>
<protein>
    <submittedName>
        <fullName evidence="2">V-type ATP synthase subunit E</fullName>
    </submittedName>
</protein>
<organism evidence="2 3">
    <name type="scientific">Roseibium aggregatum</name>
    <dbReference type="NCBI Taxonomy" id="187304"/>
    <lineage>
        <taxon>Bacteria</taxon>
        <taxon>Pseudomonadati</taxon>
        <taxon>Pseudomonadota</taxon>
        <taxon>Alphaproteobacteria</taxon>
        <taxon>Hyphomicrobiales</taxon>
        <taxon>Stappiaceae</taxon>
        <taxon>Roseibium</taxon>
    </lineage>
</organism>
<keyword evidence="1" id="KW-0175">Coiled coil</keyword>
<keyword evidence="3" id="KW-1185">Reference proteome</keyword>
<evidence type="ECO:0000256" key="1">
    <source>
        <dbReference type="SAM" id="Coils"/>
    </source>
</evidence>
<accession>A0A0M6Y3M7</accession>
<dbReference type="Proteomes" id="UP000048926">
    <property type="component" value="Unassembled WGS sequence"/>
</dbReference>
<feature type="coiled-coil region" evidence="1">
    <location>
        <begin position="45"/>
        <end position="72"/>
    </location>
</feature>
<reference evidence="3" key="1">
    <citation type="submission" date="2015-07" db="EMBL/GenBank/DDBJ databases">
        <authorList>
            <person name="Rodrigo-Torres Lidia"/>
            <person name="Arahal R.David."/>
        </authorList>
    </citation>
    <scope>NUCLEOTIDE SEQUENCE [LARGE SCALE GENOMIC DNA]</scope>
    <source>
        <strain evidence="3">CECT 4801</strain>
    </source>
</reference>
<dbReference type="EMBL" id="CXST01000002">
    <property type="protein sequence ID" value="CTQ44153.1"/>
    <property type="molecule type" value="Genomic_DNA"/>
</dbReference>
<dbReference type="STRING" id="187304.B0E33_11045"/>
<dbReference type="RefSeq" id="WP_055656914.1">
    <property type="nucleotide sequence ID" value="NZ_CXST01000002.1"/>
</dbReference>
<name>A0A0M6Y3M7_9HYPH</name>
<evidence type="ECO:0000313" key="2">
    <source>
        <dbReference type="EMBL" id="CTQ44153.1"/>
    </source>
</evidence>
<dbReference type="AlphaFoldDB" id="A0A0M6Y3M7"/>
<dbReference type="OrthoDB" id="275663at2"/>